<dbReference type="Gene3D" id="3.40.1350.10">
    <property type="match status" value="1"/>
</dbReference>
<protein>
    <recommendedName>
        <fullName evidence="3">DUF91 domain-containing protein</fullName>
    </recommendedName>
</protein>
<accession>A0A554LHD2</accession>
<name>A0A554LHD2_9BACT</name>
<dbReference type="AlphaFoldDB" id="A0A554LHD2"/>
<gene>
    <name evidence="1" type="ORF">CEN89_774</name>
</gene>
<comment type="caution">
    <text evidence="1">The sequence shown here is derived from an EMBL/GenBank/DDBJ whole genome shotgun (WGS) entry which is preliminary data.</text>
</comment>
<evidence type="ECO:0000313" key="2">
    <source>
        <dbReference type="Proteomes" id="UP000315689"/>
    </source>
</evidence>
<dbReference type="GO" id="GO:0003676">
    <property type="term" value="F:nucleic acid binding"/>
    <property type="evidence" value="ECO:0007669"/>
    <property type="project" value="InterPro"/>
</dbReference>
<reference evidence="1 2" key="1">
    <citation type="submission" date="2017-07" db="EMBL/GenBank/DDBJ databases">
        <title>Mechanisms for carbon and nitrogen cycling indicate functional differentiation within the Candidate Phyla Radiation.</title>
        <authorList>
            <person name="Danczak R.E."/>
            <person name="Johnston M.D."/>
            <person name="Kenah C."/>
            <person name="Slattery M."/>
            <person name="Wrighton K.C."/>
            <person name="Wilkins M.J."/>
        </authorList>
    </citation>
    <scope>NUCLEOTIDE SEQUENCE [LARGE SCALE GENOMIC DNA]</scope>
    <source>
        <strain evidence="1">Licking1014_7</strain>
    </source>
</reference>
<evidence type="ECO:0000313" key="1">
    <source>
        <dbReference type="EMBL" id="TSC92270.1"/>
    </source>
</evidence>
<dbReference type="EMBL" id="VMGK01000039">
    <property type="protein sequence ID" value="TSC92270.1"/>
    <property type="molecule type" value="Genomic_DNA"/>
</dbReference>
<sequence length="393" mass="45810">MTTHVFIVDSTTFKLHLEYLFAGTGAKDNKIDFNNHQDTSLHATTENMLIGMIADGSRVRGGDQIIFYLQQEFSKKIFEGKFFGIFKAQNNWSFLDNNDRQQYLKNELEKSLTFRTLIEPYKIYTEGVAEWEALDEIKNMTSPNQMLWSLIYRKLKGNRGNTMITIYEAERLTQLIRNKNNRTELNCRNKTLSFDATTQKLICLNERPKTYAGRQEEINLLPRLITKYQAGNSFETHLQGYIAKNLGEGVNRSLDKTILNGAEIEWLGNEVSCGVGMQRIDIMPSVMKNNQRVVVPIELKAVEADERNIIQIQRYVDWIEQYYIPNRQSDIEPILVAKKIENKQTSIYQRLIDSFNRFNQANQRRCHTLKFIEFSVNNGDLLFEVVNYCKKFS</sequence>
<dbReference type="InterPro" id="IPR011856">
    <property type="entry name" value="tRNA_endonuc-like_dom_sf"/>
</dbReference>
<evidence type="ECO:0008006" key="3">
    <source>
        <dbReference type="Google" id="ProtNLM"/>
    </source>
</evidence>
<dbReference type="Proteomes" id="UP000315689">
    <property type="component" value="Unassembled WGS sequence"/>
</dbReference>
<proteinExistence type="predicted"/>
<dbReference type="Gene3D" id="3.10.590.10">
    <property type="entry name" value="ph1033 like domains"/>
    <property type="match status" value="1"/>
</dbReference>
<organism evidence="1 2">
    <name type="scientific">Candidatus Berkelbacteria bacterium Licking1014_7</name>
    <dbReference type="NCBI Taxonomy" id="2017147"/>
    <lineage>
        <taxon>Bacteria</taxon>
        <taxon>Candidatus Berkelbacteria</taxon>
    </lineage>
</organism>